<reference evidence="2" key="1">
    <citation type="submission" date="2022-11" db="UniProtKB">
        <authorList>
            <consortium name="WormBaseParasite"/>
        </authorList>
    </citation>
    <scope>IDENTIFICATION</scope>
</reference>
<sequence>MERKRNKLLSCIEERWRDSIDELRCFSVLASSMKAATTASWLGGHYCWTLDAGGTALLAQAMSVPGRQVSQKHIKDYLEAGVKNFDWLGELQKVYTFYPSKIVKPLPSPFSKLPQV</sequence>
<keyword evidence="1" id="KW-1185">Reference proteome</keyword>
<dbReference type="WBParaSite" id="jg697">
    <property type="protein sequence ID" value="jg697"/>
    <property type="gene ID" value="jg697"/>
</dbReference>
<proteinExistence type="predicted"/>
<evidence type="ECO:0000313" key="2">
    <source>
        <dbReference type="WBParaSite" id="jg697"/>
    </source>
</evidence>
<accession>A0A915EKV7</accession>
<dbReference type="Proteomes" id="UP000887574">
    <property type="component" value="Unplaced"/>
</dbReference>
<organism evidence="1 2">
    <name type="scientific">Ditylenchus dipsaci</name>
    <dbReference type="NCBI Taxonomy" id="166011"/>
    <lineage>
        <taxon>Eukaryota</taxon>
        <taxon>Metazoa</taxon>
        <taxon>Ecdysozoa</taxon>
        <taxon>Nematoda</taxon>
        <taxon>Chromadorea</taxon>
        <taxon>Rhabditida</taxon>
        <taxon>Tylenchina</taxon>
        <taxon>Tylenchomorpha</taxon>
        <taxon>Sphaerularioidea</taxon>
        <taxon>Anguinidae</taxon>
        <taxon>Anguininae</taxon>
        <taxon>Ditylenchus</taxon>
    </lineage>
</organism>
<protein>
    <submittedName>
        <fullName evidence="2">Uncharacterized protein</fullName>
    </submittedName>
</protein>
<evidence type="ECO:0000313" key="1">
    <source>
        <dbReference type="Proteomes" id="UP000887574"/>
    </source>
</evidence>
<dbReference type="AlphaFoldDB" id="A0A915EKV7"/>
<name>A0A915EKV7_9BILA</name>